<keyword evidence="4 5" id="KW-0472">Membrane</keyword>
<evidence type="ECO:0000256" key="4">
    <source>
        <dbReference type="ARBA" id="ARBA00023136"/>
    </source>
</evidence>
<name>A0A147B7X2_9ACAR</name>
<dbReference type="GO" id="GO:0005385">
    <property type="term" value="F:zinc ion transmembrane transporter activity"/>
    <property type="evidence" value="ECO:0007669"/>
    <property type="project" value="TreeGrafter"/>
</dbReference>
<accession>A0A147B7X2</accession>
<dbReference type="PANTHER" id="PTHR11040:SF140">
    <property type="entry name" value="ZRT (ZRT), IRT- (IRT-) LIKE PROTEIN TRANSPORTER"/>
    <property type="match status" value="1"/>
</dbReference>
<dbReference type="Pfam" id="PF02535">
    <property type="entry name" value="Zip"/>
    <property type="match status" value="1"/>
</dbReference>
<dbReference type="EMBL" id="GEIB01001321">
    <property type="protein sequence ID" value="JAR86871.1"/>
    <property type="molecule type" value="Transcribed_RNA"/>
</dbReference>
<dbReference type="GO" id="GO:0005886">
    <property type="term" value="C:plasma membrane"/>
    <property type="evidence" value="ECO:0007669"/>
    <property type="project" value="TreeGrafter"/>
</dbReference>
<evidence type="ECO:0000256" key="3">
    <source>
        <dbReference type="ARBA" id="ARBA00022989"/>
    </source>
</evidence>
<keyword evidence="2 5" id="KW-0812">Transmembrane</keyword>
<evidence type="ECO:0000313" key="6">
    <source>
        <dbReference type="EMBL" id="JAR86871.1"/>
    </source>
</evidence>
<keyword evidence="3 5" id="KW-1133">Transmembrane helix</keyword>
<sequence>MAIGLQQELQSTVQLLAAVAIHKCILAFTLGLNLRPSRLPRCAVVASSILFSAMAPVGVAIGTVITVQGGQGAVLATGILQGIACGTFVYVTFFEVLPHEMNIAENRFGKLVSLVIGVSLIAALLLAFPSK</sequence>
<feature type="transmembrane region" description="Helical" evidence="5">
    <location>
        <begin position="12"/>
        <end position="32"/>
    </location>
</feature>
<dbReference type="AlphaFoldDB" id="A0A147B7X2"/>
<dbReference type="InterPro" id="IPR003689">
    <property type="entry name" value="ZIP"/>
</dbReference>
<feature type="transmembrane region" description="Helical" evidence="5">
    <location>
        <begin position="73"/>
        <end position="96"/>
    </location>
</feature>
<reference evidence="6" key="1">
    <citation type="submission" date="2016-03" db="EMBL/GenBank/DDBJ databases">
        <title>Gut transcriptome analysis on engorged females of Ornithodoros mimon (Acari: Argasidae) and phylogenetic inferences of soft ticks.</title>
        <authorList>
            <person name="Landulfo G.A."/>
            <person name="Giovanni D."/>
            <person name="Carvalho E."/>
            <person name="Junqueira-de-Azevedo I."/>
            <person name="Patane J."/>
            <person name="Mendoca R."/>
            <person name="Barros-Battesti D."/>
        </authorList>
    </citation>
    <scope>NUCLEOTIDE SEQUENCE</scope>
    <source>
        <strain evidence="6">Females</strain>
        <tissue evidence="6">Gut</tissue>
    </source>
</reference>
<feature type="transmembrane region" description="Helical" evidence="5">
    <location>
        <begin position="108"/>
        <end position="128"/>
    </location>
</feature>
<protein>
    <submittedName>
        <fullName evidence="6">Zinc transporter zip1 like</fullName>
    </submittedName>
</protein>
<evidence type="ECO:0000256" key="2">
    <source>
        <dbReference type="ARBA" id="ARBA00022692"/>
    </source>
</evidence>
<feature type="transmembrane region" description="Helical" evidence="5">
    <location>
        <begin position="44"/>
        <end position="67"/>
    </location>
</feature>
<comment type="subcellular location">
    <subcellularLocation>
        <location evidence="1">Membrane</location>
        <topology evidence="1">Multi-pass membrane protein</topology>
    </subcellularLocation>
</comment>
<proteinExistence type="predicted"/>
<evidence type="ECO:0000256" key="1">
    <source>
        <dbReference type="ARBA" id="ARBA00004141"/>
    </source>
</evidence>
<organism evidence="6">
    <name type="scientific">Alectorobius mimon</name>
    <dbReference type="NCBI Taxonomy" id="360319"/>
    <lineage>
        <taxon>Eukaryota</taxon>
        <taxon>Metazoa</taxon>
        <taxon>Ecdysozoa</taxon>
        <taxon>Arthropoda</taxon>
        <taxon>Chelicerata</taxon>
        <taxon>Arachnida</taxon>
        <taxon>Acari</taxon>
        <taxon>Parasitiformes</taxon>
        <taxon>Ixodida</taxon>
        <taxon>Ixodoidea</taxon>
        <taxon>Argasidae</taxon>
        <taxon>Ornithodorinae</taxon>
        <taxon>Alectorobius</taxon>
    </lineage>
</organism>
<evidence type="ECO:0000256" key="5">
    <source>
        <dbReference type="SAM" id="Phobius"/>
    </source>
</evidence>
<dbReference type="PANTHER" id="PTHR11040">
    <property type="entry name" value="ZINC/IRON TRANSPORTER"/>
    <property type="match status" value="1"/>
</dbReference>